<dbReference type="EMBL" id="JACYTR010000049">
    <property type="protein sequence ID" value="MBD8527354.1"/>
    <property type="molecule type" value="Genomic_DNA"/>
</dbReference>
<feature type="repeat" description="TPR" evidence="2">
    <location>
        <begin position="137"/>
        <end position="170"/>
    </location>
</feature>
<dbReference type="Gene3D" id="1.25.40.10">
    <property type="entry name" value="Tetratricopeptide repeat domain"/>
    <property type="match status" value="1"/>
</dbReference>
<evidence type="ECO:0000313" key="3">
    <source>
        <dbReference type="EMBL" id="MBD8527354.1"/>
    </source>
</evidence>
<dbReference type="InterPro" id="IPR026634">
    <property type="entry name" value="TPST-like"/>
</dbReference>
<organism evidence="3 4">
    <name type="scientific">Pseudomarimonas arenosa</name>
    <dbReference type="NCBI Taxonomy" id="2774145"/>
    <lineage>
        <taxon>Bacteria</taxon>
        <taxon>Pseudomonadati</taxon>
        <taxon>Pseudomonadota</taxon>
        <taxon>Gammaproteobacteria</taxon>
        <taxon>Lysobacterales</taxon>
        <taxon>Lysobacteraceae</taxon>
        <taxon>Pseudomarimonas</taxon>
    </lineage>
</organism>
<evidence type="ECO:0000256" key="1">
    <source>
        <dbReference type="ARBA" id="ARBA00022679"/>
    </source>
</evidence>
<dbReference type="Pfam" id="PF13469">
    <property type="entry name" value="Sulfotransfer_3"/>
    <property type="match status" value="1"/>
</dbReference>
<reference evidence="3 4" key="1">
    <citation type="submission" date="2020-09" db="EMBL/GenBank/DDBJ databases">
        <title>Pseudoxanthomonas sp. CAU 1598 isolated from sand of Yaerae Beach.</title>
        <authorList>
            <person name="Kim W."/>
        </authorList>
    </citation>
    <scope>NUCLEOTIDE SEQUENCE [LARGE SCALE GENOMIC DNA]</scope>
    <source>
        <strain evidence="3 4">CAU 1598</strain>
    </source>
</reference>
<name>A0AAW3ZS04_9GAMM</name>
<accession>A0AAW3ZS04</accession>
<dbReference type="SUPFAM" id="SSF52540">
    <property type="entry name" value="P-loop containing nucleoside triphosphate hydrolases"/>
    <property type="match status" value="1"/>
</dbReference>
<keyword evidence="4" id="KW-1185">Reference proteome</keyword>
<gene>
    <name evidence="3" type="ORF">IFO71_16550</name>
</gene>
<keyword evidence="2" id="KW-0802">TPR repeat</keyword>
<protein>
    <submittedName>
        <fullName evidence="3">Sulfotransferase</fullName>
    </submittedName>
</protein>
<dbReference type="SMART" id="SM00028">
    <property type="entry name" value="TPR"/>
    <property type="match status" value="4"/>
</dbReference>
<dbReference type="InterPro" id="IPR019734">
    <property type="entry name" value="TPR_rpt"/>
</dbReference>
<dbReference type="AlphaFoldDB" id="A0AAW3ZS04"/>
<dbReference type="PANTHER" id="PTHR12788">
    <property type="entry name" value="PROTEIN-TYROSINE SULFOTRANSFERASE 2"/>
    <property type="match status" value="1"/>
</dbReference>
<dbReference type="PROSITE" id="PS50005">
    <property type="entry name" value="TPR"/>
    <property type="match status" value="2"/>
</dbReference>
<keyword evidence="1" id="KW-0808">Transferase</keyword>
<evidence type="ECO:0000313" key="4">
    <source>
        <dbReference type="Proteomes" id="UP000613768"/>
    </source>
</evidence>
<dbReference type="InterPro" id="IPR011990">
    <property type="entry name" value="TPR-like_helical_dom_sf"/>
</dbReference>
<feature type="repeat" description="TPR" evidence="2">
    <location>
        <begin position="103"/>
        <end position="136"/>
    </location>
</feature>
<evidence type="ECO:0000256" key="2">
    <source>
        <dbReference type="PROSITE-ProRule" id="PRU00339"/>
    </source>
</evidence>
<dbReference type="InterPro" id="IPR027417">
    <property type="entry name" value="P-loop_NTPase"/>
</dbReference>
<dbReference type="Gene3D" id="3.40.50.300">
    <property type="entry name" value="P-loop containing nucleotide triphosphate hydrolases"/>
    <property type="match status" value="1"/>
</dbReference>
<dbReference type="Proteomes" id="UP000613768">
    <property type="component" value="Unassembled WGS sequence"/>
</dbReference>
<sequence>MTAALIKAAHAALQRGDYRAAHEAALRALQTQPAAAEPLFIMGLIAAAHENHRKACDVFERAIKAEARPEYYAQWGRSLLAIQEQRRAVEAAYAGLALQPGDALTLDTLGVVLVRAGAHAEAVPAFRAAVERAPHNASFQYNLGAALQFIGDLDAAAQAYRAALAADDRHYRAWSALAQVSRQSLQPAEEQQVEQLLEDGQLDPDAELHLCHALAKQREDQGRYGESFDLLKRGKARKRAGLVDRCALDAELFSAAMETAGLAARTQGHASEEPIFIVGLPRTGTTLVERILSSHPQVFAAGELSHFATALKRAAATASPYVLDAETLRAAADLDLAAVGRSYIDSTRPRTGHTPRFIDKMPLNVVLAGVIRAALPKARIICLRRHPLDSCLSNYRQLFATGFTYYHYAYDLIDCGRYWLGFDRLVAHWRAELGDRFMEVHYEQVVEDIESQARRLLAFVGLPWDPRCIDFHQNQAPVATASSAQVREPLYRRAVGRWQRYQDQLLPLIDWLHSQGVDPTR</sequence>
<dbReference type="GO" id="GO:0008476">
    <property type="term" value="F:protein-tyrosine sulfotransferase activity"/>
    <property type="evidence" value="ECO:0007669"/>
    <property type="project" value="InterPro"/>
</dbReference>
<dbReference type="SUPFAM" id="SSF48452">
    <property type="entry name" value="TPR-like"/>
    <property type="match status" value="1"/>
</dbReference>
<dbReference type="PANTHER" id="PTHR12788:SF10">
    <property type="entry name" value="PROTEIN-TYROSINE SULFOTRANSFERASE"/>
    <property type="match status" value="1"/>
</dbReference>
<proteinExistence type="predicted"/>
<dbReference type="RefSeq" id="WP_192030775.1">
    <property type="nucleotide sequence ID" value="NZ_JACYTR010000049.1"/>
</dbReference>
<comment type="caution">
    <text evidence="3">The sequence shown here is derived from an EMBL/GenBank/DDBJ whole genome shotgun (WGS) entry which is preliminary data.</text>
</comment>
<dbReference type="Pfam" id="PF14559">
    <property type="entry name" value="TPR_19"/>
    <property type="match status" value="1"/>
</dbReference>